<comment type="subcellular location">
    <subcellularLocation>
        <location evidence="1">Membrane</location>
    </subcellularLocation>
</comment>
<dbReference type="PANTHER" id="PTHR48007:SF79">
    <property type="entry name" value="(WILD MALAYSIAN BANANA) HYPOTHETICAL PROTEIN"/>
    <property type="match status" value="1"/>
</dbReference>
<dbReference type="Gene3D" id="1.10.510.10">
    <property type="entry name" value="Transferase(Phosphotransferase) domain 1"/>
    <property type="match status" value="2"/>
</dbReference>
<dbReference type="PANTHER" id="PTHR48007">
    <property type="entry name" value="LEUCINE-RICH REPEAT RECEPTOR-LIKE PROTEIN KINASE PXC1"/>
    <property type="match status" value="1"/>
</dbReference>
<keyword evidence="7" id="KW-0067">ATP-binding</keyword>
<dbReference type="Gene3D" id="3.80.10.10">
    <property type="entry name" value="Ribonuclease Inhibitor"/>
    <property type="match status" value="1"/>
</dbReference>
<keyword evidence="4" id="KW-0677">Repeat</keyword>
<dbReference type="GO" id="GO:0016020">
    <property type="term" value="C:membrane"/>
    <property type="evidence" value="ECO:0007669"/>
    <property type="project" value="UniProtKB-SubCell"/>
</dbReference>
<dbReference type="InterPro" id="IPR001611">
    <property type="entry name" value="Leu-rich_rpt"/>
</dbReference>
<dbReference type="InterPro" id="IPR017441">
    <property type="entry name" value="Protein_kinase_ATP_BS"/>
</dbReference>
<reference evidence="10" key="1">
    <citation type="submission" date="2018-02" db="EMBL/GenBank/DDBJ databases">
        <authorList>
            <person name="Cohen D.B."/>
            <person name="Kent A.D."/>
        </authorList>
    </citation>
    <scope>NUCLEOTIDE SEQUENCE</scope>
</reference>
<keyword evidence="7" id="KW-0547">Nucleotide-binding</keyword>
<keyword evidence="6 8" id="KW-0472">Membrane</keyword>
<dbReference type="Pfam" id="PF00069">
    <property type="entry name" value="Pkinase"/>
    <property type="match status" value="1"/>
</dbReference>
<sequence length="501" mass="54871">MLVLERLNLSGTLDAASLCGSRALAASITAIFLVGNNIGGGIPAEIANCKQLTHLHLSGNQFSGSLPNSLAMLDNQLSGEIPKLDFCNLVYFNVSNNNFSGLIPDVGGRFSISSFLGNPELCGNPVPKECPPVPEKGDNQSNGDSKDQTVMYTGYVVLALACLMLIIFKLCKRKKRKERLEGLEAVNKVAVVDDSVSKVGASSIEYKSGVSRSEYMGNSSESALVLNSVVVLENTAVNGLKLEDLLSAPAELLGRGKHGTLYKVMFENGILVFKRIKDWAISCNEFEQRMKRINQVKHRNVLPTLAFYCSKYEKLLVYEYQQNTSLFILLHGFRGTKCYVSGNHMGETFDWASRLGVAASIAEALAFMHQELKEDGIAHGNLKSSNILLNKNMEPCISEYGLMAVDSDQYGSSFTNVQNNGVELADWVHSVVQEEWTVEVFDKSLISEGASEERMVNLLQVAIKCVDHSPEGRPSMNQVSVIINTIKEEDDRSIAFEASQG</sequence>
<feature type="binding site" evidence="7">
    <location>
        <position position="274"/>
    </location>
    <ligand>
        <name>ATP</name>
        <dbReference type="ChEBI" id="CHEBI:30616"/>
    </ligand>
</feature>
<dbReference type="AlphaFoldDB" id="A0A2N9I6K1"/>
<evidence type="ECO:0000259" key="9">
    <source>
        <dbReference type="PROSITE" id="PS50011"/>
    </source>
</evidence>
<dbReference type="GO" id="GO:0004713">
    <property type="term" value="F:protein tyrosine kinase activity"/>
    <property type="evidence" value="ECO:0007669"/>
    <property type="project" value="InterPro"/>
</dbReference>
<accession>A0A2N9I6K1</accession>
<dbReference type="SMART" id="SM00219">
    <property type="entry name" value="TyrKc"/>
    <property type="match status" value="1"/>
</dbReference>
<evidence type="ECO:0000256" key="4">
    <source>
        <dbReference type="ARBA" id="ARBA00022737"/>
    </source>
</evidence>
<proteinExistence type="predicted"/>
<name>A0A2N9I6K1_FAGSY</name>
<dbReference type="SUPFAM" id="SSF52058">
    <property type="entry name" value="L domain-like"/>
    <property type="match status" value="1"/>
</dbReference>
<dbReference type="InterPro" id="IPR000719">
    <property type="entry name" value="Prot_kinase_dom"/>
</dbReference>
<dbReference type="SUPFAM" id="SSF56112">
    <property type="entry name" value="Protein kinase-like (PK-like)"/>
    <property type="match status" value="1"/>
</dbReference>
<dbReference type="Gene3D" id="3.30.200.20">
    <property type="entry name" value="Phosphorylase Kinase, domain 1"/>
    <property type="match status" value="1"/>
</dbReference>
<gene>
    <name evidence="10" type="ORF">FSB_LOCUS47920</name>
</gene>
<evidence type="ECO:0000256" key="8">
    <source>
        <dbReference type="SAM" id="Phobius"/>
    </source>
</evidence>
<organism evidence="10">
    <name type="scientific">Fagus sylvatica</name>
    <name type="common">Beechnut</name>
    <dbReference type="NCBI Taxonomy" id="28930"/>
    <lineage>
        <taxon>Eukaryota</taxon>
        <taxon>Viridiplantae</taxon>
        <taxon>Streptophyta</taxon>
        <taxon>Embryophyta</taxon>
        <taxon>Tracheophyta</taxon>
        <taxon>Spermatophyta</taxon>
        <taxon>Magnoliopsida</taxon>
        <taxon>eudicotyledons</taxon>
        <taxon>Gunneridae</taxon>
        <taxon>Pentapetalae</taxon>
        <taxon>rosids</taxon>
        <taxon>fabids</taxon>
        <taxon>Fagales</taxon>
        <taxon>Fagaceae</taxon>
        <taxon>Fagus</taxon>
    </lineage>
</organism>
<dbReference type="InterPro" id="IPR020635">
    <property type="entry name" value="Tyr_kinase_cat_dom"/>
</dbReference>
<keyword evidence="2" id="KW-0433">Leucine-rich repeat</keyword>
<keyword evidence="3 8" id="KW-0812">Transmembrane</keyword>
<dbReference type="InterPro" id="IPR046959">
    <property type="entry name" value="PRK1-6/SRF4-like"/>
</dbReference>
<dbReference type="Pfam" id="PF00560">
    <property type="entry name" value="LRR_1"/>
    <property type="match status" value="2"/>
</dbReference>
<dbReference type="InterPro" id="IPR032675">
    <property type="entry name" value="LRR_dom_sf"/>
</dbReference>
<evidence type="ECO:0000256" key="6">
    <source>
        <dbReference type="ARBA" id="ARBA00023136"/>
    </source>
</evidence>
<evidence type="ECO:0000313" key="10">
    <source>
        <dbReference type="EMBL" id="SPD20038.1"/>
    </source>
</evidence>
<dbReference type="PROSITE" id="PS50011">
    <property type="entry name" value="PROTEIN_KINASE_DOM"/>
    <property type="match status" value="1"/>
</dbReference>
<dbReference type="EMBL" id="OIVN01004935">
    <property type="protein sequence ID" value="SPD20038.1"/>
    <property type="molecule type" value="Genomic_DNA"/>
</dbReference>
<feature type="transmembrane region" description="Helical" evidence="8">
    <location>
        <begin position="150"/>
        <end position="171"/>
    </location>
</feature>
<keyword evidence="5 8" id="KW-1133">Transmembrane helix</keyword>
<evidence type="ECO:0000256" key="7">
    <source>
        <dbReference type="PROSITE-ProRule" id="PRU10141"/>
    </source>
</evidence>
<dbReference type="PROSITE" id="PS00107">
    <property type="entry name" value="PROTEIN_KINASE_ATP"/>
    <property type="match status" value="1"/>
</dbReference>
<protein>
    <recommendedName>
        <fullName evidence="9">Protein kinase domain-containing protein</fullName>
    </recommendedName>
</protein>
<evidence type="ECO:0000256" key="3">
    <source>
        <dbReference type="ARBA" id="ARBA00022692"/>
    </source>
</evidence>
<evidence type="ECO:0000256" key="2">
    <source>
        <dbReference type="ARBA" id="ARBA00022614"/>
    </source>
</evidence>
<evidence type="ECO:0000256" key="1">
    <source>
        <dbReference type="ARBA" id="ARBA00004370"/>
    </source>
</evidence>
<evidence type="ECO:0000256" key="5">
    <source>
        <dbReference type="ARBA" id="ARBA00022989"/>
    </source>
</evidence>
<dbReference type="InterPro" id="IPR011009">
    <property type="entry name" value="Kinase-like_dom_sf"/>
</dbReference>
<feature type="domain" description="Protein kinase" evidence="9">
    <location>
        <begin position="247"/>
        <end position="501"/>
    </location>
</feature>
<dbReference type="GO" id="GO:0005524">
    <property type="term" value="F:ATP binding"/>
    <property type="evidence" value="ECO:0007669"/>
    <property type="project" value="UniProtKB-UniRule"/>
</dbReference>